<dbReference type="Gene3D" id="3.90.1410.10">
    <property type="entry name" value="set domain protein methyltransferase, domain 1"/>
    <property type="match status" value="1"/>
</dbReference>
<evidence type="ECO:0008006" key="7">
    <source>
        <dbReference type="Google" id="ProtNLM"/>
    </source>
</evidence>
<gene>
    <name evidence="5" type="ORF">BINO364_LOCUS12468</name>
</gene>
<accession>A0A8J9V8B5</accession>
<proteinExistence type="predicted"/>
<dbReference type="PANTHER" id="PTHR13271">
    <property type="entry name" value="UNCHARACTERIZED PUTATIVE METHYLTRANSFERASE"/>
    <property type="match status" value="1"/>
</dbReference>
<dbReference type="SUPFAM" id="SSF82199">
    <property type="entry name" value="SET domain"/>
    <property type="match status" value="1"/>
</dbReference>
<feature type="non-terminal residue" evidence="5">
    <location>
        <position position="252"/>
    </location>
</feature>
<evidence type="ECO:0000256" key="3">
    <source>
        <dbReference type="ARBA" id="ARBA00022691"/>
    </source>
</evidence>
<evidence type="ECO:0000256" key="2">
    <source>
        <dbReference type="ARBA" id="ARBA00022679"/>
    </source>
</evidence>
<evidence type="ECO:0000256" key="1">
    <source>
        <dbReference type="ARBA" id="ARBA00022603"/>
    </source>
</evidence>
<evidence type="ECO:0000313" key="6">
    <source>
        <dbReference type="Proteomes" id="UP000838878"/>
    </source>
</evidence>
<organism evidence="5 6">
    <name type="scientific">Brenthis ino</name>
    <name type="common">lesser marbled fritillary</name>
    <dbReference type="NCBI Taxonomy" id="405034"/>
    <lineage>
        <taxon>Eukaryota</taxon>
        <taxon>Metazoa</taxon>
        <taxon>Ecdysozoa</taxon>
        <taxon>Arthropoda</taxon>
        <taxon>Hexapoda</taxon>
        <taxon>Insecta</taxon>
        <taxon>Pterygota</taxon>
        <taxon>Neoptera</taxon>
        <taxon>Endopterygota</taxon>
        <taxon>Lepidoptera</taxon>
        <taxon>Glossata</taxon>
        <taxon>Ditrysia</taxon>
        <taxon>Papilionoidea</taxon>
        <taxon>Nymphalidae</taxon>
        <taxon>Heliconiinae</taxon>
        <taxon>Argynnini</taxon>
        <taxon>Brenthis</taxon>
    </lineage>
</organism>
<reference evidence="5" key="1">
    <citation type="submission" date="2021-12" db="EMBL/GenBank/DDBJ databases">
        <authorList>
            <person name="Martin H S."/>
        </authorList>
    </citation>
    <scope>NUCLEOTIDE SEQUENCE</scope>
</reference>
<sequence>MERKVQSKQNSKKRNVKEGSRFIQQKRKELAILVDKVLKLTSIFQATGTTNKNWEHHLQIEELIKEIINIEKPLIKKEQIERKLNIEKYVSWLNENGAQFEGVQITEFDGYEFGLKATKEFTEGSLILTVPCKVMMSENNAKESDLSPYINVDPLLQNMPNITLALFLLYEKSNPDSFWKPYIDILPEKYPTVLYYTSDELAELRPSPTFESSLKLYRSIARQYAYFYIKIHTLGIPVLKNLQDIFTFENYR</sequence>
<dbReference type="InterPro" id="IPR046341">
    <property type="entry name" value="SET_dom_sf"/>
</dbReference>
<protein>
    <recommendedName>
        <fullName evidence="7">Histone-lysine N-methyltransferase setd3</fullName>
    </recommendedName>
</protein>
<evidence type="ECO:0000313" key="5">
    <source>
        <dbReference type="EMBL" id="CAH0727082.1"/>
    </source>
</evidence>
<dbReference type="EMBL" id="OV170226">
    <property type="protein sequence ID" value="CAH0727082.1"/>
    <property type="molecule type" value="Genomic_DNA"/>
</dbReference>
<dbReference type="InterPro" id="IPR050600">
    <property type="entry name" value="SETD3_SETD6_MTase"/>
</dbReference>
<dbReference type="PANTHER" id="PTHR13271:SF47">
    <property type="entry name" value="ACTIN-HISTIDINE N-METHYLTRANSFERASE"/>
    <property type="match status" value="1"/>
</dbReference>
<keyword evidence="3" id="KW-0949">S-adenosyl-L-methionine</keyword>
<keyword evidence="1" id="KW-0489">Methyltransferase</keyword>
<dbReference type="Proteomes" id="UP000838878">
    <property type="component" value="Chromosome 6"/>
</dbReference>
<keyword evidence="6" id="KW-1185">Reference proteome</keyword>
<dbReference type="GO" id="GO:0032259">
    <property type="term" value="P:methylation"/>
    <property type="evidence" value="ECO:0007669"/>
    <property type="project" value="UniProtKB-KW"/>
</dbReference>
<dbReference type="AlphaFoldDB" id="A0A8J9V8B5"/>
<dbReference type="OrthoDB" id="341421at2759"/>
<feature type="region of interest" description="Disordered" evidence="4">
    <location>
        <begin position="1"/>
        <end position="20"/>
    </location>
</feature>
<dbReference type="GO" id="GO:0016279">
    <property type="term" value="F:protein-lysine N-methyltransferase activity"/>
    <property type="evidence" value="ECO:0007669"/>
    <property type="project" value="TreeGrafter"/>
</dbReference>
<evidence type="ECO:0000256" key="4">
    <source>
        <dbReference type="SAM" id="MobiDB-lite"/>
    </source>
</evidence>
<name>A0A8J9V8B5_9NEOP</name>
<keyword evidence="2" id="KW-0808">Transferase</keyword>